<evidence type="ECO:0000313" key="1">
    <source>
        <dbReference type="EMBL" id="KAI9400043.1"/>
    </source>
</evidence>
<reference evidence="1 2" key="1">
    <citation type="journal article" date="2006" name="Science">
        <title>The genome of black cottonwood, Populus trichocarpa (Torr. &amp; Gray).</title>
        <authorList>
            <person name="Tuskan G.A."/>
            <person name="Difazio S."/>
            <person name="Jansson S."/>
            <person name="Bohlmann J."/>
            <person name="Grigoriev I."/>
            <person name="Hellsten U."/>
            <person name="Putnam N."/>
            <person name="Ralph S."/>
            <person name="Rombauts S."/>
            <person name="Salamov A."/>
            <person name="Schein J."/>
            <person name="Sterck L."/>
            <person name="Aerts A."/>
            <person name="Bhalerao R.R."/>
            <person name="Bhalerao R.P."/>
            <person name="Blaudez D."/>
            <person name="Boerjan W."/>
            <person name="Brun A."/>
            <person name="Brunner A."/>
            <person name="Busov V."/>
            <person name="Campbell M."/>
            <person name="Carlson J."/>
            <person name="Chalot M."/>
            <person name="Chapman J."/>
            <person name="Chen G.L."/>
            <person name="Cooper D."/>
            <person name="Coutinho P.M."/>
            <person name="Couturier J."/>
            <person name="Covert S."/>
            <person name="Cronk Q."/>
            <person name="Cunningham R."/>
            <person name="Davis J."/>
            <person name="Degroeve S."/>
            <person name="Dejardin A."/>
            <person name="Depamphilis C."/>
            <person name="Detter J."/>
            <person name="Dirks B."/>
            <person name="Dubchak I."/>
            <person name="Duplessis S."/>
            <person name="Ehlting J."/>
            <person name="Ellis B."/>
            <person name="Gendler K."/>
            <person name="Goodstein D."/>
            <person name="Gribskov M."/>
            <person name="Grimwood J."/>
            <person name="Groover A."/>
            <person name="Gunter L."/>
            <person name="Hamberger B."/>
            <person name="Heinze B."/>
            <person name="Helariutta Y."/>
            <person name="Henrissat B."/>
            <person name="Holligan D."/>
            <person name="Holt R."/>
            <person name="Huang W."/>
            <person name="Islam-Faridi N."/>
            <person name="Jones S."/>
            <person name="Jones-Rhoades M."/>
            <person name="Jorgensen R."/>
            <person name="Joshi C."/>
            <person name="Kangasjarvi J."/>
            <person name="Karlsson J."/>
            <person name="Kelleher C."/>
            <person name="Kirkpatrick R."/>
            <person name="Kirst M."/>
            <person name="Kohler A."/>
            <person name="Kalluri U."/>
            <person name="Larimer F."/>
            <person name="Leebens-Mack J."/>
            <person name="Leple J.C."/>
            <person name="Locascio P."/>
            <person name="Lou Y."/>
            <person name="Lucas S."/>
            <person name="Martin F."/>
            <person name="Montanini B."/>
            <person name="Napoli C."/>
            <person name="Nelson D.R."/>
            <person name="Nelson C."/>
            <person name="Nieminen K."/>
            <person name="Nilsson O."/>
            <person name="Pereda V."/>
            <person name="Peter G."/>
            <person name="Philippe R."/>
            <person name="Pilate G."/>
            <person name="Poliakov A."/>
            <person name="Razumovskaya J."/>
            <person name="Richardson P."/>
            <person name="Rinaldi C."/>
            <person name="Ritland K."/>
            <person name="Rouze P."/>
            <person name="Ryaboy D."/>
            <person name="Schmutz J."/>
            <person name="Schrader J."/>
            <person name="Segerman B."/>
            <person name="Shin H."/>
            <person name="Siddiqui A."/>
            <person name="Sterky F."/>
            <person name="Terry A."/>
            <person name="Tsai C.J."/>
            <person name="Uberbacher E."/>
            <person name="Unneberg P."/>
            <person name="Vahala J."/>
            <person name="Wall K."/>
            <person name="Wessler S."/>
            <person name="Yang G."/>
            <person name="Yin T."/>
            <person name="Douglas C."/>
            <person name="Marra M."/>
            <person name="Sandberg G."/>
            <person name="Van de Peer Y."/>
            <person name="Rokhsar D."/>
        </authorList>
    </citation>
    <scope>NUCLEOTIDE SEQUENCE [LARGE SCALE GENOMIC DNA]</scope>
    <source>
        <strain evidence="2">cv. Nisqually</strain>
    </source>
</reference>
<keyword evidence="2" id="KW-1185">Reference proteome</keyword>
<protein>
    <submittedName>
        <fullName evidence="1">Uncharacterized protein</fullName>
    </submittedName>
</protein>
<dbReference type="EMBL" id="CM009291">
    <property type="protein sequence ID" value="KAI9400043.1"/>
    <property type="molecule type" value="Genomic_DNA"/>
</dbReference>
<name>A0ACC0TFT7_POPTR</name>
<comment type="caution">
    <text evidence="1">The sequence shown here is derived from an EMBL/GenBank/DDBJ whole genome shotgun (WGS) entry which is preliminary data.</text>
</comment>
<accession>A0ACC0TFT7</accession>
<organism evidence="1 2">
    <name type="scientific">Populus trichocarpa</name>
    <name type="common">Western balsam poplar</name>
    <name type="synonym">Populus balsamifera subsp. trichocarpa</name>
    <dbReference type="NCBI Taxonomy" id="3694"/>
    <lineage>
        <taxon>Eukaryota</taxon>
        <taxon>Viridiplantae</taxon>
        <taxon>Streptophyta</taxon>
        <taxon>Embryophyta</taxon>
        <taxon>Tracheophyta</taxon>
        <taxon>Spermatophyta</taxon>
        <taxon>Magnoliopsida</taxon>
        <taxon>eudicotyledons</taxon>
        <taxon>Gunneridae</taxon>
        <taxon>Pentapetalae</taxon>
        <taxon>rosids</taxon>
        <taxon>fabids</taxon>
        <taxon>Malpighiales</taxon>
        <taxon>Salicaceae</taxon>
        <taxon>Saliceae</taxon>
        <taxon>Populus</taxon>
    </lineage>
</organism>
<gene>
    <name evidence="1" type="ORF">POPTR_002G184550v4</name>
</gene>
<proteinExistence type="predicted"/>
<sequence>MEFDVILTYIWGFIMLTCLYKYLCVTCIKEATQVGRCLLLLQLWSWKHLLVECPQLSIKAIITIQNLGFTLPLPLRHK</sequence>
<evidence type="ECO:0000313" key="2">
    <source>
        <dbReference type="Proteomes" id="UP000006729"/>
    </source>
</evidence>
<dbReference type="Proteomes" id="UP000006729">
    <property type="component" value="Chromosome 2"/>
</dbReference>